<dbReference type="OrthoDB" id="2919534at2759"/>
<dbReference type="Proteomes" id="UP000054279">
    <property type="component" value="Unassembled WGS sequence"/>
</dbReference>
<reference evidence="1 2" key="1">
    <citation type="submission" date="2014-06" db="EMBL/GenBank/DDBJ databases">
        <title>Evolutionary Origins and Diversification of the Mycorrhizal Mutualists.</title>
        <authorList>
            <consortium name="DOE Joint Genome Institute"/>
            <consortium name="Mycorrhizal Genomics Consortium"/>
            <person name="Kohler A."/>
            <person name="Kuo A."/>
            <person name="Nagy L.G."/>
            <person name="Floudas D."/>
            <person name="Copeland A."/>
            <person name="Barry K.W."/>
            <person name="Cichocki N."/>
            <person name="Veneault-Fourrey C."/>
            <person name="LaButti K."/>
            <person name="Lindquist E.A."/>
            <person name="Lipzen A."/>
            <person name="Lundell T."/>
            <person name="Morin E."/>
            <person name="Murat C."/>
            <person name="Riley R."/>
            <person name="Ohm R."/>
            <person name="Sun H."/>
            <person name="Tunlid A."/>
            <person name="Henrissat B."/>
            <person name="Grigoriev I.V."/>
            <person name="Hibbett D.S."/>
            <person name="Martin F."/>
        </authorList>
    </citation>
    <scope>NUCLEOTIDE SEQUENCE [LARGE SCALE GENOMIC DNA]</scope>
    <source>
        <strain evidence="1 2">SS14</strain>
    </source>
</reference>
<feature type="non-terminal residue" evidence="1">
    <location>
        <position position="1"/>
    </location>
</feature>
<proteinExistence type="predicted"/>
<dbReference type="Gene3D" id="2.40.70.10">
    <property type="entry name" value="Acid Proteases"/>
    <property type="match status" value="1"/>
</dbReference>
<organism evidence="1 2">
    <name type="scientific">Sphaerobolus stellatus (strain SS14)</name>
    <dbReference type="NCBI Taxonomy" id="990650"/>
    <lineage>
        <taxon>Eukaryota</taxon>
        <taxon>Fungi</taxon>
        <taxon>Dikarya</taxon>
        <taxon>Basidiomycota</taxon>
        <taxon>Agaricomycotina</taxon>
        <taxon>Agaricomycetes</taxon>
        <taxon>Phallomycetidae</taxon>
        <taxon>Geastrales</taxon>
        <taxon>Sphaerobolaceae</taxon>
        <taxon>Sphaerobolus</taxon>
    </lineage>
</organism>
<keyword evidence="2" id="KW-1185">Reference proteome</keyword>
<gene>
    <name evidence="1" type="ORF">M422DRAFT_77481</name>
</gene>
<accession>A0A0C9UCL1</accession>
<evidence type="ECO:0000313" key="2">
    <source>
        <dbReference type="Proteomes" id="UP000054279"/>
    </source>
</evidence>
<evidence type="ECO:0000313" key="1">
    <source>
        <dbReference type="EMBL" id="KIJ22820.1"/>
    </source>
</evidence>
<dbReference type="HOGENOM" id="CLU_097628_1_0_1"/>
<protein>
    <submittedName>
        <fullName evidence="1">Uncharacterized protein</fullName>
    </submittedName>
</protein>
<name>A0A0C9UCL1_SPHS4</name>
<dbReference type="EMBL" id="KN837927">
    <property type="protein sequence ID" value="KIJ22820.1"/>
    <property type="molecule type" value="Genomic_DNA"/>
</dbReference>
<dbReference type="AlphaFoldDB" id="A0A0C9UCL1"/>
<feature type="non-terminal residue" evidence="1">
    <location>
        <position position="121"/>
    </location>
</feature>
<dbReference type="InterPro" id="IPR021109">
    <property type="entry name" value="Peptidase_aspartic_dom_sf"/>
</dbReference>
<sequence>RQKSEVYHQWVKLHGLNGEIVRTKAVVDGGAMRNMLCTRKWNEWGHRLGERETSAATMKVADNHHISSAGRWTGKTEVSGIEVEAAFEMFNSNGAFEVILGKPWLRAVKAIHHFEDDSIDI</sequence>